<feature type="domain" description="Penicillin-binding protein transpeptidase" evidence="16">
    <location>
        <begin position="356"/>
        <end position="606"/>
    </location>
</feature>
<comment type="caution">
    <text evidence="18">The sequence shown here is derived from an EMBL/GenBank/DDBJ whole genome shotgun (WGS) entry which is preliminary data.</text>
</comment>
<dbReference type="Gene3D" id="3.40.710.10">
    <property type="entry name" value="DD-peptidase/beta-lactamase superfamily"/>
    <property type="match status" value="1"/>
</dbReference>
<sequence length="762" mass="81410">MAEPAKRTSSRAKGSKKQRGRFKAIALRTLTVLLIAGLVTGIAGVVGVAWAYQRTEIPDPNAEFQSNTSYVYFRDGETRMGNFMIQNRQSIDYDKMPASIKDAVVAAENRTFWTDRGISIPGMIRAAFTIAKGGEMQGGSTITQQYIKILYLTSDRTLTRKFKELFLAVKLGREVPKEQILQGYLNTIYFGRGAYGIQSASRAYFNVNADQLTVPQAAVLASVLNNPSALDPSDPEDHQRLLDRYRYTLQGMEEMGKLSAAQTVEFSQKLPDFPEIPLNQRYAGSNGYLLKMIEQELAAKGMSQAQIAGGGLKIVTTFDTAAQDAAVASAQKYTQQAATRASKKQDPNQLHAAIASVDNASGEVLALYGGADYLKSQRNWATTARQTGSTFKAFALAAGLRDGFNLYSTFEGDTFTPKGDSVPSRNEFSQQYGPVNLIEATAQSINTAFVDLTVQLSDKGRSNGPEKVLKGAEDAGAPRGSGWDPNSNRITLGIPEVSPLAMAGAYATFANDGKQIAPHVVREVFDDKGNSIYKADTTGKQAFDQGVARDVTFALSNVVEQGTGRQVATLDRPVAGKTGTAGVRDDVISSWFVGYTKQISTAVMYVAGDAGTSDLDPFARPGDQTFFGGSYPAMTWADYMKVATKGQKVLDFPDPAFVNRNKARNPAPTKSTNPTARPTPSASAAPSTPPPTSSAPPTTQPPTTQPPTTQPPTTQPPSSRPPTTTGPPPTTRPPATAQATQGGPGGQGGQAGQQTAPRTSSP</sequence>
<evidence type="ECO:0000256" key="4">
    <source>
        <dbReference type="ARBA" id="ARBA00022670"/>
    </source>
</evidence>
<evidence type="ECO:0000259" key="17">
    <source>
        <dbReference type="Pfam" id="PF00912"/>
    </source>
</evidence>
<feature type="domain" description="Glycosyl transferase family 51" evidence="17">
    <location>
        <begin position="85"/>
        <end position="252"/>
    </location>
</feature>
<protein>
    <submittedName>
        <fullName evidence="18">Penicillin-binding protein</fullName>
    </submittedName>
</protein>
<dbReference type="EMBL" id="NMVQ01000043">
    <property type="protein sequence ID" value="OYO18567.1"/>
    <property type="molecule type" value="Genomic_DNA"/>
</dbReference>
<proteinExistence type="inferred from homology"/>
<keyword evidence="3" id="KW-0121">Carboxypeptidase</keyword>
<organism evidence="18 19">
    <name type="scientific">Enemella dayhoffiae</name>
    <dbReference type="NCBI Taxonomy" id="2016507"/>
    <lineage>
        <taxon>Bacteria</taxon>
        <taxon>Bacillati</taxon>
        <taxon>Actinomycetota</taxon>
        <taxon>Actinomycetes</taxon>
        <taxon>Propionibacteriales</taxon>
        <taxon>Propionibacteriaceae</taxon>
        <taxon>Enemella</taxon>
    </lineage>
</organism>
<evidence type="ECO:0000256" key="10">
    <source>
        <dbReference type="ARBA" id="ARBA00023268"/>
    </source>
</evidence>
<evidence type="ECO:0000313" key="18">
    <source>
        <dbReference type="EMBL" id="OYO18567.1"/>
    </source>
</evidence>
<comment type="similarity">
    <text evidence="2">In the N-terminal section; belongs to the glycosyltransferase 51 family.</text>
</comment>
<keyword evidence="9" id="KW-0573">Peptidoglycan synthesis</keyword>
<keyword evidence="4" id="KW-0645">Protease</keyword>
<keyword evidence="8" id="KW-0133">Cell shape</keyword>
<feature type="compositionally biased region" description="Gly residues" evidence="14">
    <location>
        <begin position="742"/>
        <end position="751"/>
    </location>
</feature>
<keyword evidence="19" id="KW-1185">Reference proteome</keyword>
<dbReference type="GO" id="GO:0006508">
    <property type="term" value="P:proteolysis"/>
    <property type="evidence" value="ECO:0007669"/>
    <property type="project" value="UniProtKB-KW"/>
</dbReference>
<dbReference type="GO" id="GO:0008360">
    <property type="term" value="P:regulation of cell shape"/>
    <property type="evidence" value="ECO:0007669"/>
    <property type="project" value="UniProtKB-KW"/>
</dbReference>
<dbReference type="SUPFAM" id="SSF56601">
    <property type="entry name" value="beta-lactamase/transpeptidase-like"/>
    <property type="match status" value="1"/>
</dbReference>
<accession>A0A255GRV9</accession>
<feature type="region of interest" description="Disordered" evidence="14">
    <location>
        <begin position="656"/>
        <end position="762"/>
    </location>
</feature>
<evidence type="ECO:0000256" key="9">
    <source>
        <dbReference type="ARBA" id="ARBA00022984"/>
    </source>
</evidence>
<keyword evidence="15" id="KW-0472">Membrane</keyword>
<feature type="transmembrane region" description="Helical" evidence="15">
    <location>
        <begin position="25"/>
        <end position="52"/>
    </location>
</feature>
<evidence type="ECO:0000256" key="3">
    <source>
        <dbReference type="ARBA" id="ARBA00022645"/>
    </source>
</evidence>
<evidence type="ECO:0000256" key="13">
    <source>
        <dbReference type="ARBA" id="ARBA00049902"/>
    </source>
</evidence>
<evidence type="ECO:0000313" key="19">
    <source>
        <dbReference type="Proteomes" id="UP000216311"/>
    </source>
</evidence>
<comment type="catalytic activity">
    <reaction evidence="12">
        <text>Preferential cleavage: (Ac)2-L-Lys-D-Ala-|-D-Ala. Also transpeptidation of peptidyl-alanyl moieties that are N-acyl substituents of D-alanine.</text>
        <dbReference type="EC" id="3.4.16.4"/>
    </reaction>
</comment>
<dbReference type="InterPro" id="IPR036950">
    <property type="entry name" value="PBP_transglycosylase"/>
</dbReference>
<keyword evidence="15" id="KW-0812">Transmembrane</keyword>
<dbReference type="Proteomes" id="UP000216311">
    <property type="component" value="Unassembled WGS sequence"/>
</dbReference>
<evidence type="ECO:0000256" key="12">
    <source>
        <dbReference type="ARBA" id="ARBA00034000"/>
    </source>
</evidence>
<evidence type="ECO:0000256" key="14">
    <source>
        <dbReference type="SAM" id="MobiDB-lite"/>
    </source>
</evidence>
<keyword evidence="7" id="KW-0378">Hydrolase</keyword>
<keyword evidence="15" id="KW-1133">Transmembrane helix</keyword>
<evidence type="ECO:0000256" key="5">
    <source>
        <dbReference type="ARBA" id="ARBA00022676"/>
    </source>
</evidence>
<dbReference type="GO" id="GO:0030288">
    <property type="term" value="C:outer membrane-bounded periplasmic space"/>
    <property type="evidence" value="ECO:0007669"/>
    <property type="project" value="TreeGrafter"/>
</dbReference>
<dbReference type="Pfam" id="PF00912">
    <property type="entry name" value="Transgly"/>
    <property type="match status" value="1"/>
</dbReference>
<dbReference type="GO" id="GO:0009252">
    <property type="term" value="P:peptidoglycan biosynthetic process"/>
    <property type="evidence" value="ECO:0007669"/>
    <property type="project" value="UniProtKB-KW"/>
</dbReference>
<dbReference type="InterPro" id="IPR050396">
    <property type="entry name" value="Glycosyltr_51/Transpeptidase"/>
</dbReference>
<feature type="region of interest" description="Disordered" evidence="14">
    <location>
        <begin position="461"/>
        <end position="488"/>
    </location>
</feature>
<dbReference type="Pfam" id="PF00905">
    <property type="entry name" value="Transpeptidase"/>
    <property type="match status" value="1"/>
</dbReference>
<evidence type="ECO:0000256" key="11">
    <source>
        <dbReference type="ARBA" id="ARBA00023316"/>
    </source>
</evidence>
<evidence type="ECO:0000256" key="1">
    <source>
        <dbReference type="ARBA" id="ARBA00007090"/>
    </source>
</evidence>
<keyword evidence="5" id="KW-0328">Glycosyltransferase</keyword>
<evidence type="ECO:0000256" key="7">
    <source>
        <dbReference type="ARBA" id="ARBA00022801"/>
    </source>
</evidence>
<dbReference type="AlphaFoldDB" id="A0A255GRV9"/>
<comment type="similarity">
    <text evidence="1">In the C-terminal section; belongs to the transpeptidase family.</text>
</comment>
<dbReference type="RefSeq" id="WP_094364801.1">
    <property type="nucleotide sequence ID" value="NZ_NMVQ01000043.1"/>
</dbReference>
<dbReference type="Gene3D" id="1.10.3810.10">
    <property type="entry name" value="Biosynthetic peptidoglycan transglycosylase-like"/>
    <property type="match status" value="1"/>
</dbReference>
<evidence type="ECO:0000259" key="16">
    <source>
        <dbReference type="Pfam" id="PF00905"/>
    </source>
</evidence>
<evidence type="ECO:0000256" key="6">
    <source>
        <dbReference type="ARBA" id="ARBA00022679"/>
    </source>
</evidence>
<dbReference type="FunFam" id="1.10.3810.10:FF:000001">
    <property type="entry name" value="Penicillin-binding protein 1A"/>
    <property type="match status" value="1"/>
</dbReference>
<dbReference type="GO" id="GO:0008955">
    <property type="term" value="F:peptidoglycan glycosyltransferase activity"/>
    <property type="evidence" value="ECO:0007669"/>
    <property type="project" value="UniProtKB-EC"/>
</dbReference>
<dbReference type="InterPro" id="IPR023346">
    <property type="entry name" value="Lysozyme-like_dom_sf"/>
</dbReference>
<dbReference type="SUPFAM" id="SSF53955">
    <property type="entry name" value="Lysozyme-like"/>
    <property type="match status" value="1"/>
</dbReference>
<feature type="compositionally biased region" description="Pro residues" evidence="14">
    <location>
        <begin position="687"/>
        <end position="732"/>
    </location>
</feature>
<name>A0A255GRV9_9ACTN</name>
<gene>
    <name evidence="18" type="ORF">CGZ93_14110</name>
</gene>
<keyword evidence="10" id="KW-0511">Multifunctional enzyme</keyword>
<dbReference type="InterPro" id="IPR001264">
    <property type="entry name" value="Glyco_trans_51"/>
</dbReference>
<keyword evidence="11" id="KW-0961">Cell wall biogenesis/degradation</keyword>
<dbReference type="InterPro" id="IPR012338">
    <property type="entry name" value="Beta-lactam/transpept-like"/>
</dbReference>
<reference evidence="18 19" key="1">
    <citation type="submission" date="2017-07" db="EMBL/GenBank/DDBJ databases">
        <title>Draft whole genome sequences of clinical Proprionibacteriaceae strains.</title>
        <authorList>
            <person name="Bernier A.-M."/>
            <person name="Bernard K."/>
            <person name="Domingo M.-C."/>
        </authorList>
    </citation>
    <scope>NUCLEOTIDE SEQUENCE [LARGE SCALE GENOMIC DNA]</scope>
    <source>
        <strain evidence="18 19">NML 130396</strain>
    </source>
</reference>
<dbReference type="GO" id="GO:0009002">
    <property type="term" value="F:serine-type D-Ala-D-Ala carboxypeptidase activity"/>
    <property type="evidence" value="ECO:0007669"/>
    <property type="project" value="UniProtKB-EC"/>
</dbReference>
<feature type="compositionally biased region" description="Low complexity" evidence="14">
    <location>
        <begin position="752"/>
        <end position="762"/>
    </location>
</feature>
<keyword evidence="6" id="KW-0808">Transferase</keyword>
<dbReference type="PANTHER" id="PTHR32282:SF34">
    <property type="entry name" value="PENICILLIN-BINDING PROTEIN 1A"/>
    <property type="match status" value="1"/>
</dbReference>
<dbReference type="GO" id="GO:0071555">
    <property type="term" value="P:cell wall organization"/>
    <property type="evidence" value="ECO:0007669"/>
    <property type="project" value="UniProtKB-KW"/>
</dbReference>
<dbReference type="OrthoDB" id="9766909at2"/>
<dbReference type="PANTHER" id="PTHR32282">
    <property type="entry name" value="BINDING PROTEIN TRANSPEPTIDASE, PUTATIVE-RELATED"/>
    <property type="match status" value="1"/>
</dbReference>
<evidence type="ECO:0000256" key="2">
    <source>
        <dbReference type="ARBA" id="ARBA00007739"/>
    </source>
</evidence>
<comment type="catalytic activity">
    <reaction evidence="13">
        <text>[GlcNAc-(1-&gt;4)-Mur2Ac(oyl-L-Ala-gamma-D-Glu-L-Lys-D-Ala-D-Ala)](n)-di-trans,octa-cis-undecaprenyl diphosphate + beta-D-GlcNAc-(1-&gt;4)-Mur2Ac(oyl-L-Ala-gamma-D-Glu-L-Lys-D-Ala-D-Ala)-di-trans,octa-cis-undecaprenyl diphosphate = [GlcNAc-(1-&gt;4)-Mur2Ac(oyl-L-Ala-gamma-D-Glu-L-Lys-D-Ala-D-Ala)](n+1)-di-trans,octa-cis-undecaprenyl diphosphate + di-trans,octa-cis-undecaprenyl diphosphate + H(+)</text>
        <dbReference type="Rhea" id="RHEA:23708"/>
        <dbReference type="Rhea" id="RHEA-COMP:9602"/>
        <dbReference type="Rhea" id="RHEA-COMP:9603"/>
        <dbReference type="ChEBI" id="CHEBI:15378"/>
        <dbReference type="ChEBI" id="CHEBI:58405"/>
        <dbReference type="ChEBI" id="CHEBI:60033"/>
        <dbReference type="ChEBI" id="CHEBI:78435"/>
        <dbReference type="EC" id="2.4.99.28"/>
    </reaction>
</comment>
<evidence type="ECO:0000256" key="15">
    <source>
        <dbReference type="SAM" id="Phobius"/>
    </source>
</evidence>
<dbReference type="GO" id="GO:0008658">
    <property type="term" value="F:penicillin binding"/>
    <property type="evidence" value="ECO:0007669"/>
    <property type="project" value="InterPro"/>
</dbReference>
<dbReference type="InterPro" id="IPR001460">
    <property type="entry name" value="PCN-bd_Tpept"/>
</dbReference>
<evidence type="ECO:0000256" key="8">
    <source>
        <dbReference type="ARBA" id="ARBA00022960"/>
    </source>
</evidence>
<feature type="compositionally biased region" description="Low complexity" evidence="14">
    <location>
        <begin position="671"/>
        <end position="686"/>
    </location>
</feature>